<dbReference type="GO" id="GO:0030513">
    <property type="term" value="P:positive regulation of BMP signaling pathway"/>
    <property type="evidence" value="ECO:0007669"/>
    <property type="project" value="TreeGrafter"/>
</dbReference>
<protein>
    <submittedName>
        <fullName evidence="8">BMP-binding endothelial regulator protein</fullName>
    </submittedName>
</protein>
<dbReference type="SMART" id="SM00216">
    <property type="entry name" value="VWD"/>
    <property type="match status" value="1"/>
</dbReference>
<evidence type="ECO:0000259" key="7">
    <source>
        <dbReference type="PROSITE" id="PS51233"/>
    </source>
</evidence>
<sequence length="623" mass="69435">MFSRCWLLKAMALFSIVAAESDSTLKGYKQICLNEGEPYSVDVIMDKRCNITCMCKNGYVECLKEPCPSAEGCHMLLEAPKGECCSRCKGCTYKGKEYESGAEWRDPDDPCEVLTCKAGVVTVTKEQCYVPCADSMPPASGKCCRTCMGCRVNGQTVHPGRVVQSLNDPCSMCQCSNGRLSCYKKACPVLHCSPTSVQPPKPGECCPSCKGSRSLMIPSQEKCLLGAHLSSNGQSFMADRCTTCECSNGTNVCRRPSCPVLDCPPEEQVTPEDSCCPQCPPRIKSFSHCVFNRITYKDGESWQLDNCRSCDCQGGVVKCVAQMCPNTNKPCPPNYKLVDLPDQCCPKCEESDGVCTVFGDPHYRTFDGKFYSFQGSCKYQLVADCHNQTFSIRVTNDARDTKISSWTKTVSIKIGLMKINLGEKRRVKINGERVFVPEIRPEVIVTETEDRNSVLVESKVVGIKVLWDGNSFLEVSVPAEYKGKLCGLCGNFNHLPRDDLRTRDGRMVTDPYKFGNSWRVGGRKACSRGTNFESVAPSRCTKIMPKRGQKERLCRLLKLPQVFGDCHQHLSYHMYYKSCLVDMCECPSKMCYCESLTAYAHECNRLGVSLPDWRSDTRCLARH</sequence>
<feature type="domain" description="VWFC" evidence="6">
    <location>
        <begin position="30"/>
        <end position="89"/>
    </location>
</feature>
<dbReference type="PROSITE" id="PS01208">
    <property type="entry name" value="VWFC_1"/>
    <property type="match status" value="1"/>
</dbReference>
<dbReference type="InterPro" id="IPR014853">
    <property type="entry name" value="VWF/SSPO/ZAN-like_Cys-rich_dom"/>
</dbReference>
<dbReference type="Gene3D" id="6.20.200.20">
    <property type="match status" value="5"/>
</dbReference>
<feature type="domain" description="VWFC" evidence="6">
    <location>
        <begin position="148"/>
        <end position="210"/>
    </location>
</feature>
<dbReference type="PANTHER" id="PTHR46698">
    <property type="entry name" value="CROSSVEINLESS 2"/>
    <property type="match status" value="1"/>
</dbReference>
<feature type="signal peptide" evidence="5">
    <location>
        <begin position="1"/>
        <end position="19"/>
    </location>
</feature>
<keyword evidence="2" id="KW-0964">Secreted</keyword>
<dbReference type="InterPro" id="IPR001007">
    <property type="entry name" value="VWF_dom"/>
</dbReference>
<evidence type="ECO:0000256" key="2">
    <source>
        <dbReference type="ARBA" id="ARBA00022525"/>
    </source>
</evidence>
<dbReference type="Pfam" id="PF08742">
    <property type="entry name" value="C8"/>
    <property type="match status" value="1"/>
</dbReference>
<dbReference type="InterPro" id="IPR052424">
    <property type="entry name" value="Kielin_Chordin-BMP_Reg"/>
</dbReference>
<dbReference type="PROSITE" id="PS51233">
    <property type="entry name" value="VWFD"/>
    <property type="match status" value="1"/>
</dbReference>
<dbReference type="EMBL" id="GDHC01019898">
    <property type="protein sequence ID" value="JAP98730.1"/>
    <property type="molecule type" value="Transcribed_RNA"/>
</dbReference>
<feature type="domain" description="VWFD" evidence="7">
    <location>
        <begin position="353"/>
        <end position="527"/>
    </location>
</feature>
<dbReference type="GO" id="GO:0036122">
    <property type="term" value="F:BMP binding"/>
    <property type="evidence" value="ECO:0007669"/>
    <property type="project" value="TreeGrafter"/>
</dbReference>
<dbReference type="SUPFAM" id="SSF57603">
    <property type="entry name" value="FnI-like domain"/>
    <property type="match status" value="5"/>
</dbReference>
<dbReference type="SMART" id="SM00215">
    <property type="entry name" value="VWC_out"/>
    <property type="match status" value="3"/>
</dbReference>
<evidence type="ECO:0000259" key="6">
    <source>
        <dbReference type="PROSITE" id="PS50184"/>
    </source>
</evidence>
<dbReference type="SMART" id="SM00214">
    <property type="entry name" value="VWC"/>
    <property type="match status" value="5"/>
</dbReference>
<feature type="domain" description="VWFC" evidence="6">
    <location>
        <begin position="221"/>
        <end position="280"/>
    </location>
</feature>
<organism evidence="8">
    <name type="scientific">Lygus hesperus</name>
    <name type="common">Western plant bug</name>
    <dbReference type="NCBI Taxonomy" id="30085"/>
    <lineage>
        <taxon>Eukaryota</taxon>
        <taxon>Metazoa</taxon>
        <taxon>Ecdysozoa</taxon>
        <taxon>Arthropoda</taxon>
        <taxon>Hexapoda</taxon>
        <taxon>Insecta</taxon>
        <taxon>Pterygota</taxon>
        <taxon>Neoptera</taxon>
        <taxon>Paraneoptera</taxon>
        <taxon>Hemiptera</taxon>
        <taxon>Heteroptera</taxon>
        <taxon>Panheteroptera</taxon>
        <taxon>Cimicomorpha</taxon>
        <taxon>Miridae</taxon>
        <taxon>Mirini</taxon>
        <taxon>Lygus</taxon>
    </lineage>
</organism>
<evidence type="ECO:0000256" key="4">
    <source>
        <dbReference type="ARBA" id="ARBA00022737"/>
    </source>
</evidence>
<dbReference type="Pfam" id="PF00093">
    <property type="entry name" value="VWC"/>
    <property type="match status" value="3"/>
</dbReference>
<evidence type="ECO:0000256" key="5">
    <source>
        <dbReference type="SAM" id="SignalP"/>
    </source>
</evidence>
<dbReference type="InterPro" id="IPR001846">
    <property type="entry name" value="VWF_type-D"/>
</dbReference>
<dbReference type="GO" id="GO:0005576">
    <property type="term" value="C:extracellular region"/>
    <property type="evidence" value="ECO:0007669"/>
    <property type="project" value="UniProtKB-SubCell"/>
</dbReference>
<proteinExistence type="predicted"/>
<evidence type="ECO:0000313" key="8">
    <source>
        <dbReference type="EMBL" id="JAP98730.1"/>
    </source>
</evidence>
<evidence type="ECO:0000256" key="3">
    <source>
        <dbReference type="ARBA" id="ARBA00022729"/>
    </source>
</evidence>
<reference evidence="8" key="1">
    <citation type="journal article" date="2016" name="Gigascience">
        <title>De novo construction of an expanded transcriptome assembly for the western tarnished plant bug, Lygus hesperus.</title>
        <authorList>
            <person name="Tassone E.E."/>
            <person name="Geib S.M."/>
            <person name="Hall B."/>
            <person name="Fabrick J.A."/>
            <person name="Brent C.S."/>
            <person name="Hull J.J."/>
        </authorList>
    </citation>
    <scope>NUCLEOTIDE SEQUENCE</scope>
</reference>
<dbReference type="PROSITE" id="PS50184">
    <property type="entry name" value="VWFC_2"/>
    <property type="match status" value="4"/>
</dbReference>
<dbReference type="PANTHER" id="PTHR46698:SF4">
    <property type="entry name" value="CROSSVEINLESS 2"/>
    <property type="match status" value="1"/>
</dbReference>
<gene>
    <name evidence="8" type="primary">BMPER</name>
    <name evidence="8" type="ORF">g.53636</name>
</gene>
<keyword evidence="3 5" id="KW-0732">Signal</keyword>
<accession>A0A146KQE1</accession>
<name>A0A146KQE1_LYGHE</name>
<dbReference type="AlphaFoldDB" id="A0A146KQE1"/>
<dbReference type="SMART" id="SM00832">
    <property type="entry name" value="C8"/>
    <property type="match status" value="1"/>
</dbReference>
<feature type="chain" id="PRO_5007526642" evidence="5">
    <location>
        <begin position="20"/>
        <end position="623"/>
    </location>
</feature>
<comment type="subcellular location">
    <subcellularLocation>
        <location evidence="1">Secreted</location>
    </subcellularLocation>
</comment>
<evidence type="ECO:0000256" key="1">
    <source>
        <dbReference type="ARBA" id="ARBA00004613"/>
    </source>
</evidence>
<keyword evidence="4" id="KW-0677">Repeat</keyword>
<dbReference type="Pfam" id="PF00094">
    <property type="entry name" value="VWD"/>
    <property type="match status" value="1"/>
</dbReference>
<feature type="domain" description="VWFC" evidence="6">
    <location>
        <begin position="287"/>
        <end position="349"/>
    </location>
</feature>